<name>A0A9J6RJ06_9GAMM</name>
<dbReference type="InterPro" id="IPR048341">
    <property type="entry name" value="DUF1285_N"/>
</dbReference>
<dbReference type="EMBL" id="JAPTGG010000002">
    <property type="protein sequence ID" value="MCZ0864353.1"/>
    <property type="molecule type" value="Genomic_DNA"/>
</dbReference>
<reference evidence="3 4" key="1">
    <citation type="submission" date="2022-12" db="EMBL/GenBank/DDBJ databases">
        <title>Dasania phycosphaerae sp. nov., isolated from particulate material of the south coast of Korea.</title>
        <authorList>
            <person name="Jiang Y."/>
        </authorList>
    </citation>
    <scope>NUCLEOTIDE SEQUENCE [LARGE SCALE GENOMIC DNA]</scope>
    <source>
        <strain evidence="3 4">GY-19</strain>
    </source>
</reference>
<evidence type="ECO:0000313" key="4">
    <source>
        <dbReference type="Proteomes" id="UP001069090"/>
    </source>
</evidence>
<evidence type="ECO:0000259" key="1">
    <source>
        <dbReference type="Pfam" id="PF06938"/>
    </source>
</evidence>
<gene>
    <name evidence="3" type="ORF">O0V09_04030</name>
</gene>
<sequence length="179" mass="20275">MESKALAGIEAYLKDQPTRPPIEQWQPDLSGDIAIVIKPDGSWWHEGGEIQRQPLLRLFASILRREDDGEYYLITPVEKWRIQVEAQPLIATDYQCITEQGQSVFVFTLNTGLKYALSKQYPLQVPSNEEGEPVPQLLLDRGLSARLSRSCYYRLVDEAQLEGDDAFIESSGERFSLAG</sequence>
<dbReference type="AlphaFoldDB" id="A0A9J6RJ06"/>
<evidence type="ECO:0000313" key="3">
    <source>
        <dbReference type="EMBL" id="MCZ0864353.1"/>
    </source>
</evidence>
<dbReference type="Pfam" id="PF06938">
    <property type="entry name" value="DUF1285_N"/>
    <property type="match status" value="1"/>
</dbReference>
<dbReference type="InterPro" id="IPR023361">
    <property type="entry name" value="DUF1285_beta_roll_sf"/>
</dbReference>
<evidence type="ECO:0000259" key="2">
    <source>
        <dbReference type="Pfam" id="PF21028"/>
    </source>
</evidence>
<dbReference type="PIRSF" id="PIRSF029557">
    <property type="entry name" value="UCP029557"/>
    <property type="match status" value="1"/>
</dbReference>
<feature type="domain" description="DUF1285" evidence="1">
    <location>
        <begin position="20"/>
        <end position="85"/>
    </location>
</feature>
<protein>
    <submittedName>
        <fullName evidence="3">DUF1285 domain-containing protein</fullName>
    </submittedName>
</protein>
<dbReference type="Gene3D" id="3.10.540.10">
    <property type="entry name" value="duf1285 like domain"/>
    <property type="match status" value="1"/>
</dbReference>
<accession>A0A9J6RJ06</accession>
<dbReference type="Proteomes" id="UP001069090">
    <property type="component" value="Unassembled WGS sequence"/>
</dbReference>
<organism evidence="3 4">
    <name type="scientific">Dasania phycosphaerae</name>
    <dbReference type="NCBI Taxonomy" id="2950436"/>
    <lineage>
        <taxon>Bacteria</taxon>
        <taxon>Pseudomonadati</taxon>
        <taxon>Pseudomonadota</taxon>
        <taxon>Gammaproteobacteria</taxon>
        <taxon>Cellvibrionales</taxon>
        <taxon>Spongiibacteraceae</taxon>
        <taxon>Dasania</taxon>
    </lineage>
</organism>
<comment type="caution">
    <text evidence="3">The sequence shown here is derived from an EMBL/GenBank/DDBJ whole genome shotgun (WGS) entry which is preliminary data.</text>
</comment>
<keyword evidence="4" id="KW-1185">Reference proteome</keyword>
<dbReference type="Gene3D" id="2.30.270.10">
    <property type="entry name" value="duf1285 protein"/>
    <property type="match status" value="1"/>
</dbReference>
<dbReference type="InterPro" id="IPR048342">
    <property type="entry name" value="DUF1285_C"/>
</dbReference>
<dbReference type="InterPro" id="IPR010707">
    <property type="entry name" value="DUF1285"/>
</dbReference>
<dbReference type="RefSeq" id="WP_258330505.1">
    <property type="nucleotide sequence ID" value="NZ_JAPTGG010000002.1"/>
</dbReference>
<dbReference type="Pfam" id="PF21028">
    <property type="entry name" value="DUF1285_C"/>
    <property type="match status" value="1"/>
</dbReference>
<feature type="domain" description="DUF1285" evidence="2">
    <location>
        <begin position="88"/>
        <end position="177"/>
    </location>
</feature>
<proteinExistence type="predicted"/>